<dbReference type="GO" id="GO:0005737">
    <property type="term" value="C:cytoplasm"/>
    <property type="evidence" value="ECO:0007669"/>
    <property type="project" value="UniProtKB-SubCell"/>
</dbReference>
<dbReference type="NCBIfam" id="NF004225">
    <property type="entry name" value="PRK05672.1"/>
    <property type="match status" value="1"/>
</dbReference>
<dbReference type="HAMAP" id="MF_01902">
    <property type="entry name" value="DNApol_error_prone"/>
    <property type="match status" value="1"/>
</dbReference>
<evidence type="ECO:0000256" key="9">
    <source>
        <dbReference type="HAMAP-Rule" id="MF_01902"/>
    </source>
</evidence>
<dbReference type="InterPro" id="IPR023073">
    <property type="entry name" value="DnaE2"/>
</dbReference>
<reference evidence="11 12" key="1">
    <citation type="submission" date="2019-03" db="EMBL/GenBank/DDBJ databases">
        <title>Genomic Encyclopedia of Type Strains, Phase IV (KMG-IV): sequencing the most valuable type-strain genomes for metagenomic binning, comparative biology and taxonomic classification.</title>
        <authorList>
            <person name="Goeker M."/>
        </authorList>
    </citation>
    <scope>NUCLEOTIDE SEQUENCE [LARGE SCALE GENOMIC DNA]</scope>
    <source>
        <strain evidence="11 12">DSM 16998</strain>
    </source>
</reference>
<keyword evidence="4 9" id="KW-0235">DNA replication</keyword>
<dbReference type="PANTHER" id="PTHR32294:SF4">
    <property type="entry name" value="ERROR-PRONE DNA POLYMERASE"/>
    <property type="match status" value="1"/>
</dbReference>
<evidence type="ECO:0000256" key="2">
    <source>
        <dbReference type="ARBA" id="ARBA00022679"/>
    </source>
</evidence>
<dbReference type="CDD" id="cd04485">
    <property type="entry name" value="DnaE_OBF"/>
    <property type="match status" value="1"/>
</dbReference>
<dbReference type="GO" id="GO:0008408">
    <property type="term" value="F:3'-5' exonuclease activity"/>
    <property type="evidence" value="ECO:0007669"/>
    <property type="project" value="InterPro"/>
</dbReference>
<name>A0A4R6QSV4_9BURK</name>
<dbReference type="Pfam" id="PF07733">
    <property type="entry name" value="DNA_pol3_alpha"/>
    <property type="match status" value="1"/>
</dbReference>
<dbReference type="PANTHER" id="PTHR32294">
    <property type="entry name" value="DNA POLYMERASE III SUBUNIT ALPHA"/>
    <property type="match status" value="1"/>
</dbReference>
<feature type="domain" description="Polymerase/histidinol phosphatase N-terminal" evidence="10">
    <location>
        <begin position="8"/>
        <end position="75"/>
    </location>
</feature>
<dbReference type="Gene3D" id="3.20.20.140">
    <property type="entry name" value="Metal-dependent hydrolases"/>
    <property type="match status" value="1"/>
</dbReference>
<comment type="similarity">
    <text evidence="9">Belongs to the DNA polymerase type-C family. DnaE2 subfamily.</text>
</comment>
<dbReference type="OrthoDB" id="9803237at2"/>
<dbReference type="InterPro" id="IPR004013">
    <property type="entry name" value="PHP_dom"/>
</dbReference>
<dbReference type="InterPro" id="IPR004805">
    <property type="entry name" value="DnaE2/DnaE/PolC"/>
</dbReference>
<dbReference type="GO" id="GO:0006260">
    <property type="term" value="P:DNA replication"/>
    <property type="evidence" value="ECO:0007669"/>
    <property type="project" value="UniProtKB-KW"/>
</dbReference>
<dbReference type="RefSeq" id="WP_133698798.1">
    <property type="nucleotide sequence ID" value="NZ_SNXS01000001.1"/>
</dbReference>
<dbReference type="EC" id="2.7.7.7" evidence="9"/>
<dbReference type="GO" id="GO:0006281">
    <property type="term" value="P:DNA repair"/>
    <property type="evidence" value="ECO:0007669"/>
    <property type="project" value="UniProtKB-UniRule"/>
</dbReference>
<keyword evidence="2 9" id="KW-0808">Transferase</keyword>
<comment type="caution">
    <text evidence="11">The sequence shown here is derived from an EMBL/GenBank/DDBJ whole genome shotgun (WGS) entry which is preliminary data.</text>
</comment>
<proteinExistence type="inferred from homology"/>
<sequence>MTSLPSYAELLCTSNFSFLVGASHPEELVARASELGYAALAITDECSLSGVVRAHVEARTRSLPLIIGAQMRLTPTRDCGLSMRLVLLAQTRRGYANLCQWITVARGRAAKGQYLAHATDLQGRVPDAPTITGLPGCKAILVPDPDYGFEALLAQAIWLKTWFGERAGLGLPLLHCAHDKLLLELLPRVADLTGLPILAVGDVLMHVRSRKPLQDVLTATRLKQTVAESGYALQPNAEAHLRSRARLGQLYRPEWLEATVRWAASCSFSLDELRYDYPREVVPEGQTPTGYLRQLTEAGAAQRYPQGVPPEVSQQIDHELALIAQLKYEPYFLTVADIMRWARSQNILCQGRGSAANSTVCYCLHVTAVGRKHSQNLLFERFISAERGEPPDIDMDFEHERREEVIQYIYKKYGRHRAALTAVIITYRPRSALRDVGRAMGIDIAMIDAVAKMQQWFDGGEVGQTRLKEQGLDVDAPLVKLWMQLTRDLVGFPRHMSQHPGGFVIASERLSDLVPVEKAAMVGRSVVQWEKDDLDALRIMKVDILALGMLTAIKRSLAFLAQKLQIPLPDGKPLPMEFIPQDDDKATYAMLCKADSVGVFQVESRAQMSMLPRLRPQCYYDLVIEVAIVRPGPIQGGMVHPYLRRRSGEEPVDYPSPEVEQALGRTLGIPIFQEQVMQLAIKAADFSPGEADDLRRSMAAWKRKGGLGPFHERLVGRMVKKGYEPEFAERIFKQIQGFGEYGFPESHAASFALLVYISAWIKCHHPDVFLAALLNSWPMGFYAPAQLVRDAREHGVQVLPARIELSDWEAKLVPGEGGLPYFGEPDAELSDQTRALLRPLQPVRLGLNSIKGMGRDAALRIVDARAARPFAGVEDLCRRAQLTAHDLNALADADALHTLAGHRHQAAWAVAGVDTRPTAMLREARTEEAEEARLAAPTVAEEAQADYRRSGLTLGPHPLALLREQLNAFKVQPAVVLNQFPNGRLARASGIVTHRQRPGTAKGTMFVTLEDDTGQINIIVWPRVVETQRKPLLAARLMTVYGQWQCQGEVKHLVAAMIIDHSHLMDGLVSRSRDFK</sequence>
<keyword evidence="7 9" id="KW-0234">DNA repair</keyword>
<evidence type="ECO:0000256" key="3">
    <source>
        <dbReference type="ARBA" id="ARBA00022695"/>
    </source>
</evidence>
<organism evidence="11 12">
    <name type="scientific">Roseateles toxinivorans</name>
    <dbReference type="NCBI Taxonomy" id="270368"/>
    <lineage>
        <taxon>Bacteria</taxon>
        <taxon>Pseudomonadati</taxon>
        <taxon>Pseudomonadota</taxon>
        <taxon>Betaproteobacteria</taxon>
        <taxon>Burkholderiales</taxon>
        <taxon>Sphaerotilaceae</taxon>
        <taxon>Roseateles</taxon>
    </lineage>
</organism>
<dbReference type="CDD" id="cd07434">
    <property type="entry name" value="PHP_PolIIIA_DnaE2"/>
    <property type="match status" value="1"/>
</dbReference>
<dbReference type="AlphaFoldDB" id="A0A4R6QSV4"/>
<comment type="function">
    <text evidence="9">DNA polymerase involved in damage-induced mutagenesis and translesion synthesis (TLS). It is not the major replicative DNA polymerase.</text>
</comment>
<comment type="catalytic activity">
    <reaction evidence="8 9">
        <text>DNA(n) + a 2'-deoxyribonucleoside 5'-triphosphate = DNA(n+1) + diphosphate</text>
        <dbReference type="Rhea" id="RHEA:22508"/>
        <dbReference type="Rhea" id="RHEA-COMP:17339"/>
        <dbReference type="Rhea" id="RHEA-COMP:17340"/>
        <dbReference type="ChEBI" id="CHEBI:33019"/>
        <dbReference type="ChEBI" id="CHEBI:61560"/>
        <dbReference type="ChEBI" id="CHEBI:173112"/>
        <dbReference type="EC" id="2.7.7.7"/>
    </reaction>
</comment>
<dbReference type="Pfam" id="PF02811">
    <property type="entry name" value="PHP"/>
    <property type="match status" value="1"/>
</dbReference>
<evidence type="ECO:0000256" key="8">
    <source>
        <dbReference type="ARBA" id="ARBA00049244"/>
    </source>
</evidence>
<evidence type="ECO:0000256" key="1">
    <source>
        <dbReference type="ARBA" id="ARBA00022490"/>
    </source>
</evidence>
<dbReference type="InterPro" id="IPR011708">
    <property type="entry name" value="DNA_pol3_alpha_NTPase_dom"/>
</dbReference>
<comment type="subcellular location">
    <subcellularLocation>
        <location evidence="9">Cytoplasm</location>
    </subcellularLocation>
</comment>
<evidence type="ECO:0000256" key="4">
    <source>
        <dbReference type="ARBA" id="ARBA00022705"/>
    </source>
</evidence>
<dbReference type="Gene3D" id="1.10.150.870">
    <property type="match status" value="1"/>
</dbReference>
<dbReference type="InParanoid" id="A0A4R6QSV4"/>
<dbReference type="InterPro" id="IPR029460">
    <property type="entry name" value="DNAPol_HHH"/>
</dbReference>
<evidence type="ECO:0000256" key="7">
    <source>
        <dbReference type="ARBA" id="ARBA00023204"/>
    </source>
</evidence>
<keyword evidence="1 9" id="KW-0963">Cytoplasm</keyword>
<keyword evidence="5 9" id="KW-0227">DNA damage</keyword>
<dbReference type="Proteomes" id="UP000295361">
    <property type="component" value="Unassembled WGS sequence"/>
</dbReference>
<accession>A0A4R6QSV4</accession>
<keyword evidence="6 9" id="KW-0239">DNA-directed DNA polymerase</keyword>
<dbReference type="Pfam" id="PF14579">
    <property type="entry name" value="HHH_6"/>
    <property type="match status" value="1"/>
</dbReference>
<dbReference type="GO" id="GO:0003887">
    <property type="term" value="F:DNA-directed DNA polymerase activity"/>
    <property type="evidence" value="ECO:0007669"/>
    <property type="project" value="UniProtKB-UniRule"/>
</dbReference>
<dbReference type="InterPro" id="IPR040982">
    <property type="entry name" value="DNA_pol3_finger"/>
</dbReference>
<gene>
    <name evidence="9" type="primary">dnaE2</name>
    <name evidence="11" type="ORF">DES47_101195</name>
</gene>
<dbReference type="InterPro" id="IPR003141">
    <property type="entry name" value="Pol/His_phosphatase_N"/>
</dbReference>
<evidence type="ECO:0000259" key="10">
    <source>
        <dbReference type="SMART" id="SM00481"/>
    </source>
</evidence>
<dbReference type="EMBL" id="SNXS01000001">
    <property type="protein sequence ID" value="TDP74143.1"/>
    <property type="molecule type" value="Genomic_DNA"/>
</dbReference>
<evidence type="ECO:0000256" key="6">
    <source>
        <dbReference type="ARBA" id="ARBA00022932"/>
    </source>
</evidence>
<dbReference type="Pfam" id="PF17657">
    <property type="entry name" value="DNA_pol3_finger"/>
    <property type="match status" value="1"/>
</dbReference>
<evidence type="ECO:0000313" key="12">
    <source>
        <dbReference type="Proteomes" id="UP000295361"/>
    </source>
</evidence>
<protein>
    <recommendedName>
        <fullName evidence="9">Error-prone DNA polymerase</fullName>
        <ecNumber evidence="9">2.7.7.7</ecNumber>
    </recommendedName>
</protein>
<keyword evidence="12" id="KW-1185">Reference proteome</keyword>
<evidence type="ECO:0000256" key="5">
    <source>
        <dbReference type="ARBA" id="ARBA00022763"/>
    </source>
</evidence>
<keyword evidence="3 9" id="KW-0548">Nucleotidyltransferase</keyword>
<dbReference type="NCBIfam" id="TIGR00594">
    <property type="entry name" value="polc"/>
    <property type="match status" value="1"/>
</dbReference>
<dbReference type="SMART" id="SM00481">
    <property type="entry name" value="POLIIIAc"/>
    <property type="match status" value="1"/>
</dbReference>
<evidence type="ECO:0000313" key="11">
    <source>
        <dbReference type="EMBL" id="TDP74143.1"/>
    </source>
</evidence>